<dbReference type="EnsemblPlants" id="Pp3c13_8640V3.1">
    <property type="protein sequence ID" value="Pp3c13_8640V3.1"/>
    <property type="gene ID" value="Pp3c13_8640"/>
</dbReference>
<dbReference type="Proteomes" id="UP000006727">
    <property type="component" value="Chromosome 13"/>
</dbReference>
<protein>
    <submittedName>
        <fullName evidence="1 2">Uncharacterized protein</fullName>
    </submittedName>
</protein>
<proteinExistence type="predicted"/>
<sequence length="100" mass="11042">MNATGEAEHYMQMLLTSPSPVPNDTQRRVMIPLLIAIFAISKEIMRLFCSSSSGSSQGCEINVSALVSLALPCRCVYPRCISYPVHTLSLPGHENVYFHI</sequence>
<evidence type="ECO:0000313" key="1">
    <source>
        <dbReference type="EMBL" id="PNR42309.1"/>
    </source>
</evidence>
<reference evidence="2" key="3">
    <citation type="submission" date="2020-12" db="UniProtKB">
        <authorList>
            <consortium name="EnsemblPlants"/>
        </authorList>
    </citation>
    <scope>IDENTIFICATION</scope>
</reference>
<keyword evidence="3" id="KW-1185">Reference proteome</keyword>
<gene>
    <name evidence="1" type="ORF">PHYPA_017138</name>
</gene>
<reference evidence="1 3" key="2">
    <citation type="journal article" date="2018" name="Plant J.">
        <title>The Physcomitrella patens chromosome-scale assembly reveals moss genome structure and evolution.</title>
        <authorList>
            <person name="Lang D."/>
            <person name="Ullrich K.K."/>
            <person name="Murat F."/>
            <person name="Fuchs J."/>
            <person name="Jenkins J."/>
            <person name="Haas F.B."/>
            <person name="Piednoel M."/>
            <person name="Gundlach H."/>
            <person name="Van Bel M."/>
            <person name="Meyberg R."/>
            <person name="Vives C."/>
            <person name="Morata J."/>
            <person name="Symeonidi A."/>
            <person name="Hiss M."/>
            <person name="Muchero W."/>
            <person name="Kamisugi Y."/>
            <person name="Saleh O."/>
            <person name="Blanc G."/>
            <person name="Decker E.L."/>
            <person name="van Gessel N."/>
            <person name="Grimwood J."/>
            <person name="Hayes R.D."/>
            <person name="Graham S.W."/>
            <person name="Gunter L.E."/>
            <person name="McDaniel S.F."/>
            <person name="Hoernstein S.N.W."/>
            <person name="Larsson A."/>
            <person name="Li F.W."/>
            <person name="Perroud P.F."/>
            <person name="Phillips J."/>
            <person name="Ranjan P."/>
            <person name="Rokshar D.S."/>
            <person name="Rothfels C.J."/>
            <person name="Schneider L."/>
            <person name="Shu S."/>
            <person name="Stevenson D.W."/>
            <person name="Thummler F."/>
            <person name="Tillich M."/>
            <person name="Villarreal Aguilar J.C."/>
            <person name="Widiez T."/>
            <person name="Wong G.K."/>
            <person name="Wymore A."/>
            <person name="Zhang Y."/>
            <person name="Zimmer A.D."/>
            <person name="Quatrano R.S."/>
            <person name="Mayer K.F.X."/>
            <person name="Goodstein D."/>
            <person name="Casacuberta J.M."/>
            <person name="Vandepoele K."/>
            <person name="Reski R."/>
            <person name="Cuming A.C."/>
            <person name="Tuskan G.A."/>
            <person name="Maumus F."/>
            <person name="Salse J."/>
            <person name="Schmutz J."/>
            <person name="Rensing S.A."/>
        </authorList>
    </citation>
    <scope>NUCLEOTIDE SEQUENCE [LARGE SCALE GENOMIC DNA]</scope>
    <source>
        <strain evidence="2 3">cv. Gransden 2004</strain>
    </source>
</reference>
<accession>A0A2K1JLC0</accession>
<dbReference type="PaxDb" id="3218-PP1S52_83V6.1"/>
<dbReference type="EMBL" id="ABEU02000013">
    <property type="protein sequence ID" value="PNR42309.1"/>
    <property type="molecule type" value="Genomic_DNA"/>
</dbReference>
<evidence type="ECO:0000313" key="3">
    <source>
        <dbReference type="Proteomes" id="UP000006727"/>
    </source>
</evidence>
<dbReference type="InParanoid" id="A0A2K1JLC0"/>
<name>A0A2K1JLC0_PHYPA</name>
<reference evidence="1 3" key="1">
    <citation type="journal article" date="2008" name="Science">
        <title>The Physcomitrella genome reveals evolutionary insights into the conquest of land by plants.</title>
        <authorList>
            <person name="Rensing S."/>
            <person name="Lang D."/>
            <person name="Zimmer A."/>
            <person name="Terry A."/>
            <person name="Salamov A."/>
            <person name="Shapiro H."/>
            <person name="Nishiyama T."/>
            <person name="Perroud P.-F."/>
            <person name="Lindquist E."/>
            <person name="Kamisugi Y."/>
            <person name="Tanahashi T."/>
            <person name="Sakakibara K."/>
            <person name="Fujita T."/>
            <person name="Oishi K."/>
            <person name="Shin-I T."/>
            <person name="Kuroki Y."/>
            <person name="Toyoda A."/>
            <person name="Suzuki Y."/>
            <person name="Hashimoto A."/>
            <person name="Yamaguchi K."/>
            <person name="Sugano A."/>
            <person name="Kohara Y."/>
            <person name="Fujiyama A."/>
            <person name="Anterola A."/>
            <person name="Aoki S."/>
            <person name="Ashton N."/>
            <person name="Barbazuk W.B."/>
            <person name="Barker E."/>
            <person name="Bennetzen J."/>
            <person name="Bezanilla M."/>
            <person name="Blankenship R."/>
            <person name="Cho S.H."/>
            <person name="Dutcher S."/>
            <person name="Estelle M."/>
            <person name="Fawcett J.A."/>
            <person name="Gundlach H."/>
            <person name="Hanada K."/>
            <person name="Heyl A."/>
            <person name="Hicks K.A."/>
            <person name="Hugh J."/>
            <person name="Lohr M."/>
            <person name="Mayer K."/>
            <person name="Melkozernov A."/>
            <person name="Murata T."/>
            <person name="Nelson D."/>
            <person name="Pils B."/>
            <person name="Prigge M."/>
            <person name="Reiss B."/>
            <person name="Renner T."/>
            <person name="Rombauts S."/>
            <person name="Rushton P."/>
            <person name="Sanderfoot A."/>
            <person name="Schween G."/>
            <person name="Shiu S.-H."/>
            <person name="Stueber K."/>
            <person name="Theodoulou F.L."/>
            <person name="Tu H."/>
            <person name="Van de Peer Y."/>
            <person name="Verrier P.J."/>
            <person name="Waters E."/>
            <person name="Wood A."/>
            <person name="Yang L."/>
            <person name="Cove D."/>
            <person name="Cuming A."/>
            <person name="Hasebe M."/>
            <person name="Lucas S."/>
            <person name="Mishler D.B."/>
            <person name="Reski R."/>
            <person name="Grigoriev I."/>
            <person name="Quatrano R.S."/>
            <person name="Boore J.L."/>
        </authorList>
    </citation>
    <scope>NUCLEOTIDE SEQUENCE [LARGE SCALE GENOMIC DNA]</scope>
    <source>
        <strain evidence="2 3">cv. Gransden 2004</strain>
    </source>
</reference>
<organism evidence="1">
    <name type="scientific">Physcomitrium patens</name>
    <name type="common">Spreading-leaved earth moss</name>
    <name type="synonym">Physcomitrella patens</name>
    <dbReference type="NCBI Taxonomy" id="3218"/>
    <lineage>
        <taxon>Eukaryota</taxon>
        <taxon>Viridiplantae</taxon>
        <taxon>Streptophyta</taxon>
        <taxon>Embryophyta</taxon>
        <taxon>Bryophyta</taxon>
        <taxon>Bryophytina</taxon>
        <taxon>Bryopsida</taxon>
        <taxon>Funariidae</taxon>
        <taxon>Funariales</taxon>
        <taxon>Funariaceae</taxon>
        <taxon>Physcomitrium</taxon>
    </lineage>
</organism>
<dbReference type="AlphaFoldDB" id="A0A2K1JLC0"/>
<evidence type="ECO:0000313" key="2">
    <source>
        <dbReference type="EnsemblPlants" id="Pp3c13_8640V3.1"/>
    </source>
</evidence>
<dbReference type="Gramene" id="Pp3c13_8640V3.1">
    <property type="protein sequence ID" value="Pp3c13_8640V3.1"/>
    <property type="gene ID" value="Pp3c13_8640"/>
</dbReference>